<dbReference type="InterPro" id="IPR044688">
    <property type="entry name" value="SCI-1-like"/>
</dbReference>
<feature type="compositionally biased region" description="Polar residues" evidence="1">
    <location>
        <begin position="208"/>
        <end position="219"/>
    </location>
</feature>
<protein>
    <submittedName>
        <fullName evidence="2">Uncharacterized protein</fullName>
    </submittedName>
</protein>
<feature type="compositionally biased region" description="Basic and acidic residues" evidence="1">
    <location>
        <begin position="222"/>
        <end position="233"/>
    </location>
</feature>
<feature type="region of interest" description="Disordered" evidence="1">
    <location>
        <begin position="275"/>
        <end position="295"/>
    </location>
</feature>
<feature type="compositionally biased region" description="Basic and acidic residues" evidence="1">
    <location>
        <begin position="275"/>
        <end position="284"/>
    </location>
</feature>
<reference evidence="2 3" key="1">
    <citation type="journal article" date="2017" name="PLoS Biol.">
        <title>The sea cucumber genome provides insights into morphological evolution and visceral regeneration.</title>
        <authorList>
            <person name="Zhang X."/>
            <person name="Sun L."/>
            <person name="Yuan J."/>
            <person name="Sun Y."/>
            <person name="Gao Y."/>
            <person name="Zhang L."/>
            <person name="Li S."/>
            <person name="Dai H."/>
            <person name="Hamel J.F."/>
            <person name="Liu C."/>
            <person name="Yu Y."/>
            <person name="Liu S."/>
            <person name="Lin W."/>
            <person name="Guo K."/>
            <person name="Jin S."/>
            <person name="Xu P."/>
            <person name="Storey K.B."/>
            <person name="Huan P."/>
            <person name="Zhang T."/>
            <person name="Zhou Y."/>
            <person name="Zhang J."/>
            <person name="Lin C."/>
            <person name="Li X."/>
            <person name="Xing L."/>
            <person name="Huo D."/>
            <person name="Sun M."/>
            <person name="Wang L."/>
            <person name="Mercier A."/>
            <person name="Li F."/>
            <person name="Yang H."/>
            <person name="Xiang J."/>
        </authorList>
    </citation>
    <scope>NUCLEOTIDE SEQUENCE [LARGE SCALE GENOMIC DNA]</scope>
    <source>
        <strain evidence="2">Shaxun</strain>
        <tissue evidence="2">Muscle</tissue>
    </source>
</reference>
<gene>
    <name evidence="2" type="ORF">BSL78_18876</name>
</gene>
<keyword evidence="3" id="KW-1185">Reference proteome</keyword>
<accession>A0A2G8K8E9</accession>
<name>A0A2G8K8E9_STIJA</name>
<evidence type="ECO:0000313" key="2">
    <source>
        <dbReference type="EMBL" id="PIK44286.1"/>
    </source>
</evidence>
<evidence type="ECO:0000256" key="1">
    <source>
        <dbReference type="SAM" id="MobiDB-lite"/>
    </source>
</evidence>
<dbReference type="EMBL" id="MRZV01000786">
    <property type="protein sequence ID" value="PIK44286.1"/>
    <property type="molecule type" value="Genomic_DNA"/>
</dbReference>
<dbReference type="PANTHER" id="PTHR34117:SF1">
    <property type="entry name" value="STYLE CELL-CYCLE INHIBITOR 1"/>
    <property type="match status" value="1"/>
</dbReference>
<dbReference type="Proteomes" id="UP000230750">
    <property type="component" value="Unassembled WGS sequence"/>
</dbReference>
<feature type="region of interest" description="Disordered" evidence="1">
    <location>
        <begin position="208"/>
        <end position="254"/>
    </location>
</feature>
<evidence type="ECO:0000313" key="3">
    <source>
        <dbReference type="Proteomes" id="UP000230750"/>
    </source>
</evidence>
<proteinExistence type="predicted"/>
<dbReference type="PANTHER" id="PTHR34117">
    <property type="entry name" value="STYLE CELL-CYCLE INHIBITOR 1"/>
    <property type="match status" value="1"/>
</dbReference>
<feature type="compositionally biased region" description="Basic residues" evidence="1">
    <location>
        <begin position="83"/>
        <end position="101"/>
    </location>
</feature>
<feature type="region of interest" description="Disordered" evidence="1">
    <location>
        <begin position="78"/>
        <end position="103"/>
    </location>
</feature>
<dbReference type="OrthoDB" id="2139939at2759"/>
<feature type="region of interest" description="Disordered" evidence="1">
    <location>
        <begin position="184"/>
        <end position="203"/>
    </location>
</feature>
<feature type="compositionally biased region" description="Polar residues" evidence="1">
    <location>
        <begin position="184"/>
        <end position="196"/>
    </location>
</feature>
<dbReference type="STRING" id="307972.A0A2G8K8E9"/>
<sequence>MKKFILERRVSKSYRAITTGVDIYIECVSAHAIPADIHVRFASYMTVRREGTAICCLGLRLREDSEEEVRITVKKPKLDSATKKQKRKEQKRQEKKNKMKATNKISKDDYYSNNVEFRLWLMEEKKLAMGDMKTTKAKSYFKKFVKRWNDGKLAKKYYKGIDAADAKGSLTKYKWKFAEKLQGNDINKPSSSSNSPFVGGEKSARQSTFSTFGKVSSPTIGPEKRVLGPERPPHLMLQQDSDEDREAERKRVRTERKKYREYDKLTMEELTPKATGHEAKVEKKMLRKHRASSPELSDRVLMGSGMDIETIMAKKRKSDAAKRERNVTKASVKLKEYQAKESAKMKALFEISKANRSKDALW</sequence>
<comment type="caution">
    <text evidence="2">The sequence shown here is derived from an EMBL/GenBank/DDBJ whole genome shotgun (WGS) entry which is preliminary data.</text>
</comment>
<organism evidence="2 3">
    <name type="scientific">Stichopus japonicus</name>
    <name type="common">Sea cucumber</name>
    <dbReference type="NCBI Taxonomy" id="307972"/>
    <lineage>
        <taxon>Eukaryota</taxon>
        <taxon>Metazoa</taxon>
        <taxon>Echinodermata</taxon>
        <taxon>Eleutherozoa</taxon>
        <taxon>Echinozoa</taxon>
        <taxon>Holothuroidea</taxon>
        <taxon>Aspidochirotacea</taxon>
        <taxon>Aspidochirotida</taxon>
        <taxon>Stichopodidae</taxon>
        <taxon>Apostichopus</taxon>
    </lineage>
</organism>
<dbReference type="AlphaFoldDB" id="A0A2G8K8E9"/>